<dbReference type="EMBL" id="NSKD01000011">
    <property type="protein sequence ID" value="PAU77000.1"/>
    <property type="molecule type" value="Genomic_DNA"/>
</dbReference>
<comment type="caution">
    <text evidence="3">The sequence shown here is derived from an EMBL/GenBank/DDBJ whole genome shotgun (WGS) entry which is preliminary data.</text>
</comment>
<sequence length="856" mass="92278">MQGPSHGKTTKQHPAWVLFMALVVGMMLPQMALATIQPWGDAGISISSTIDGEEANQEPGAIAINGDTLSRTLSVQNTGEIVLFGVAVSDGTEGNEEIVCGYKVLLPGQTRNCSLERTATEGPHALTSRVRGQGLFWWKRASDTDVSHYYGIPGYPSLEVTPLLNGEVADTEPGPELVIGKEYERRYRVENTGPLDLSNVTVEVISGDGNVHTACVIEEIGSEQQAECSETVTPEEEGDFSPGIRAAGDAVAELSAEDESRLFYTVKDPLRASPVAVPESGDAPLTVTFKPEATTNTAIERYEWDFDGDGSFDRSETVGRDQEYTYQEPGEYEVTLRVTDSRDETAEGTVKVNVANPPPTITHAGASPSNGEAPLAVSFNVSAEDEDGIEQVEFDFDGDGSYDLTRETSGTSVALTADHVYDNEGSFQPVIRVTDALGKSATADFPTLEIQALPEGAPTINATASPTEGKAPLSVTLDASVVDQEDQEIVSWEWDLDGDGQYDRQLTDSASVEHTYNRPGTYYPRVRATTGDDQTAEDVVRVEVDADFDLSVSQDTIDTAKGETVDIKTTLGGEVPASVVIETPEGRTVKTLAPWGDRSAGEYTDTWNGTNDEGVEVPQGEYRAVLLYEIDGEVKRLDLGPTTGGEQFNPSRSTLPSSFRPLAGEPLTIDFTLSEASEVTAFMGLFNLNTRLVTFMQRKVLGKGTHQITWNGEDDSGALMELPDGESYLFGIWGWTLPDNAIFVRSGAHITSMEITPRILVPSSRAGDSIGEETTIDFGLEGSADIEVSVDNTETGTEVFKESYSGFSEGDNSVVWNGANNEGELVAPGTYRIGITAVGPQGFRSMTVYKLQQVYY</sequence>
<organism evidence="3 4">
    <name type="scientific">Halovibrio salipaludis</name>
    <dbReference type="NCBI Taxonomy" id="2032626"/>
    <lineage>
        <taxon>Bacteria</taxon>
        <taxon>Pseudomonadati</taxon>
        <taxon>Pseudomonadota</taxon>
        <taxon>Gammaproteobacteria</taxon>
        <taxon>Oceanospirillales</taxon>
        <taxon>Halomonadaceae</taxon>
        <taxon>Halovibrio</taxon>
    </lineage>
</organism>
<dbReference type="SMART" id="SM00089">
    <property type="entry name" value="PKD"/>
    <property type="match status" value="3"/>
</dbReference>
<dbReference type="InterPro" id="IPR000601">
    <property type="entry name" value="PKD_dom"/>
</dbReference>
<protein>
    <recommendedName>
        <fullName evidence="2">PKD domain-containing protein</fullName>
    </recommendedName>
</protein>
<keyword evidence="4" id="KW-1185">Reference proteome</keyword>
<dbReference type="CDD" id="cd00146">
    <property type="entry name" value="PKD"/>
    <property type="match status" value="2"/>
</dbReference>
<feature type="compositionally biased region" description="Polar residues" evidence="1">
    <location>
        <begin position="644"/>
        <end position="657"/>
    </location>
</feature>
<dbReference type="Pfam" id="PF18911">
    <property type="entry name" value="PKD_4"/>
    <property type="match status" value="2"/>
</dbReference>
<dbReference type="InterPro" id="IPR022409">
    <property type="entry name" value="PKD/Chitinase_dom"/>
</dbReference>
<name>A0A2A2EWQ7_9GAMM</name>
<feature type="region of interest" description="Disordered" evidence="1">
    <location>
        <begin position="640"/>
        <end position="659"/>
    </location>
</feature>
<dbReference type="InterPro" id="IPR013783">
    <property type="entry name" value="Ig-like_fold"/>
</dbReference>
<dbReference type="PROSITE" id="PS50093">
    <property type="entry name" value="PKD"/>
    <property type="match status" value="2"/>
</dbReference>
<dbReference type="SUPFAM" id="SSF49299">
    <property type="entry name" value="PKD domain"/>
    <property type="match status" value="3"/>
</dbReference>
<accession>A0A2A2EWQ7</accession>
<dbReference type="Proteomes" id="UP000218896">
    <property type="component" value="Unassembled WGS sequence"/>
</dbReference>
<dbReference type="Pfam" id="PF13860">
    <property type="entry name" value="FlgD_ig"/>
    <property type="match status" value="2"/>
</dbReference>
<evidence type="ECO:0000313" key="3">
    <source>
        <dbReference type="EMBL" id="PAU77000.1"/>
    </source>
</evidence>
<evidence type="ECO:0000256" key="1">
    <source>
        <dbReference type="SAM" id="MobiDB-lite"/>
    </source>
</evidence>
<gene>
    <name evidence="3" type="ORF">CK501_15655</name>
</gene>
<reference evidence="3 4" key="1">
    <citation type="submission" date="2017-08" db="EMBL/GenBank/DDBJ databases">
        <title>Halovibrio sewagensis sp. nov., isolated from wastewater of high salinity.</title>
        <authorList>
            <person name="Dong X."/>
            <person name="Zhang G."/>
        </authorList>
    </citation>
    <scope>NUCLEOTIDE SEQUENCE [LARGE SCALE GENOMIC DNA]</scope>
    <source>
        <strain evidence="3 4">YL5-2</strain>
    </source>
</reference>
<proteinExistence type="predicted"/>
<dbReference type="InterPro" id="IPR025965">
    <property type="entry name" value="FlgD/Vpr_Ig-like"/>
</dbReference>
<feature type="domain" description="PKD" evidence="2">
    <location>
        <begin position="458"/>
        <end position="544"/>
    </location>
</feature>
<evidence type="ECO:0000259" key="2">
    <source>
        <dbReference type="PROSITE" id="PS50093"/>
    </source>
</evidence>
<dbReference type="Gene3D" id="2.60.40.10">
    <property type="entry name" value="Immunoglobulins"/>
    <property type="match status" value="3"/>
</dbReference>
<dbReference type="InterPro" id="IPR035986">
    <property type="entry name" value="PKD_dom_sf"/>
</dbReference>
<evidence type="ECO:0000313" key="4">
    <source>
        <dbReference type="Proteomes" id="UP000218896"/>
    </source>
</evidence>
<dbReference type="Gene3D" id="2.60.40.4070">
    <property type="match status" value="3"/>
</dbReference>
<dbReference type="AlphaFoldDB" id="A0A2A2EWQ7"/>
<feature type="domain" description="PKD" evidence="2">
    <location>
        <begin position="270"/>
        <end position="354"/>
    </location>
</feature>